<dbReference type="EMBL" id="BJTZ01000077">
    <property type="protein sequence ID" value="GEK16157.1"/>
    <property type="molecule type" value="Genomic_DNA"/>
</dbReference>
<evidence type="ECO:0000256" key="1">
    <source>
        <dbReference type="ARBA" id="ARBA00023125"/>
    </source>
</evidence>
<comment type="caution">
    <text evidence="3">The sequence shown here is derived from an EMBL/GenBank/DDBJ whole genome shotgun (WGS) entry which is preliminary data.</text>
</comment>
<dbReference type="Pfam" id="PF01939">
    <property type="entry name" value="NucS_C"/>
    <property type="match status" value="1"/>
</dbReference>
<dbReference type="InterPro" id="IPR002793">
    <property type="entry name" value="Endonuclease_NucS"/>
</dbReference>
<sequence>MSNVWIFSNKSIGSYGDSDWDTQTIIKQKRYYFKDSEPNRKSVKKGDIVIFRQYGSGFWGCCEIADDWVEDPEWDIKGHGVVAGWFPIKSVNDWKVILPYEIIRAELSNQNSRMRIAKSNENEKSKIEFAKKIYTDLGYGSTDGNFFLLESGVEEAVKANISQLGLKLAEEEIQQQCDLGIGVGRTDLICRDKQNNFVVVELKATQTSDSVVGQILRYMGYIQENWAEKEQVKVKGIIMTPSYNEHLRLAAKAANIQVLRLRIN</sequence>
<accession>A0A510UNC9</accession>
<dbReference type="InterPro" id="IPR048301">
    <property type="entry name" value="NucS_C"/>
</dbReference>
<evidence type="ECO:0000313" key="3">
    <source>
        <dbReference type="EMBL" id="GEK16157.1"/>
    </source>
</evidence>
<proteinExistence type="predicted"/>
<reference evidence="3 4" key="1">
    <citation type="submission" date="2019-07" db="EMBL/GenBank/DDBJ databases">
        <title>Whole genome shotgun sequence of Aliivibrio fischeri NBRC 101058.</title>
        <authorList>
            <person name="Hosoyama A."/>
            <person name="Uohara A."/>
            <person name="Ohji S."/>
            <person name="Ichikawa N."/>
        </authorList>
    </citation>
    <scope>NUCLEOTIDE SEQUENCE [LARGE SCALE GENOMIC DNA]</scope>
    <source>
        <strain evidence="3 4">NBRC 101058</strain>
    </source>
</reference>
<protein>
    <recommendedName>
        <fullName evidence="2">Endonuclease NucS C-terminal domain-containing protein</fullName>
    </recommendedName>
</protein>
<organism evidence="3 4">
    <name type="scientific">Aliivibrio fischeri</name>
    <name type="common">Vibrio fischeri</name>
    <dbReference type="NCBI Taxonomy" id="668"/>
    <lineage>
        <taxon>Bacteria</taxon>
        <taxon>Pseudomonadati</taxon>
        <taxon>Pseudomonadota</taxon>
        <taxon>Gammaproteobacteria</taxon>
        <taxon>Vibrionales</taxon>
        <taxon>Vibrionaceae</taxon>
        <taxon>Aliivibrio</taxon>
    </lineage>
</organism>
<feature type="domain" description="Endonuclease NucS C-terminal" evidence="2">
    <location>
        <begin position="181"/>
        <end position="261"/>
    </location>
</feature>
<dbReference type="AlphaFoldDB" id="A0A510UNC9"/>
<dbReference type="GO" id="GO:0004519">
    <property type="term" value="F:endonuclease activity"/>
    <property type="evidence" value="ECO:0007669"/>
    <property type="project" value="InterPro"/>
</dbReference>
<evidence type="ECO:0000313" key="4">
    <source>
        <dbReference type="Proteomes" id="UP000321787"/>
    </source>
</evidence>
<keyword evidence="1" id="KW-0238">DNA-binding</keyword>
<gene>
    <name evidence="3" type="ORF">AFI02nite_41930</name>
</gene>
<dbReference type="InterPro" id="IPR011856">
    <property type="entry name" value="tRNA_endonuc-like_dom_sf"/>
</dbReference>
<dbReference type="GO" id="GO:0003677">
    <property type="term" value="F:DNA binding"/>
    <property type="evidence" value="ECO:0007669"/>
    <property type="project" value="UniProtKB-KW"/>
</dbReference>
<dbReference type="CDD" id="cd22341">
    <property type="entry name" value="NucS-like"/>
    <property type="match status" value="1"/>
</dbReference>
<name>A0A510UNC9_ALIFS</name>
<dbReference type="Proteomes" id="UP000321787">
    <property type="component" value="Unassembled WGS sequence"/>
</dbReference>
<evidence type="ECO:0000259" key="2">
    <source>
        <dbReference type="Pfam" id="PF01939"/>
    </source>
</evidence>
<dbReference type="Gene3D" id="3.40.1350.10">
    <property type="match status" value="1"/>
</dbReference>